<evidence type="ECO:0000313" key="2">
    <source>
        <dbReference type="EMBL" id="TQL76533.1"/>
    </source>
</evidence>
<sequence>MPLDNDIPQPHDDAVRRPHTRLVVAAVVIVAMGFIAAAALGAMWLTGQWNNGRSSPTESVDGFLTALLADRDSQAAASFTCQSLTGDLTEALDLLDALPEAGSPGAQMTAFSWANIVEHSRDAGSAIVTADITLDLTGETEQWSFALVTGDPDDTWRVCGVVTSTGGEGV</sequence>
<proteinExistence type="predicted"/>
<protein>
    <submittedName>
        <fullName evidence="2">Uncharacterized protein</fullName>
    </submittedName>
</protein>
<comment type="caution">
    <text evidence="2">The sequence shown here is derived from an EMBL/GenBank/DDBJ whole genome shotgun (WGS) entry which is preliminary data.</text>
</comment>
<reference evidence="2 3" key="1">
    <citation type="submission" date="2019-06" db="EMBL/GenBank/DDBJ databases">
        <title>Sequencing the genomes of 1000 actinobacteria strains.</title>
        <authorList>
            <person name="Klenk H.-P."/>
        </authorList>
    </citation>
    <scope>NUCLEOTIDE SEQUENCE [LARGE SCALE GENOMIC DNA]</scope>
    <source>
        <strain evidence="2 3">DSM 45928</strain>
    </source>
</reference>
<dbReference type="InParanoid" id="A0A543AVC2"/>
<keyword evidence="1" id="KW-0472">Membrane</keyword>
<accession>A0A543AVC2</accession>
<dbReference type="Proteomes" id="UP000317043">
    <property type="component" value="Unassembled WGS sequence"/>
</dbReference>
<dbReference type="RefSeq" id="WP_142038088.1">
    <property type="nucleotide sequence ID" value="NZ_JBHTGS010000001.1"/>
</dbReference>
<dbReference type="OrthoDB" id="5195835at2"/>
<keyword evidence="3" id="KW-1185">Reference proteome</keyword>
<dbReference type="EMBL" id="VFOW01000001">
    <property type="protein sequence ID" value="TQL76533.1"/>
    <property type="molecule type" value="Genomic_DNA"/>
</dbReference>
<evidence type="ECO:0000313" key="3">
    <source>
        <dbReference type="Proteomes" id="UP000317043"/>
    </source>
</evidence>
<feature type="transmembrane region" description="Helical" evidence="1">
    <location>
        <begin position="22"/>
        <end position="45"/>
    </location>
</feature>
<evidence type="ECO:0000256" key="1">
    <source>
        <dbReference type="SAM" id="Phobius"/>
    </source>
</evidence>
<gene>
    <name evidence="2" type="ORF">FB566_2065</name>
</gene>
<organism evidence="2 3">
    <name type="scientific">Stackebrandtia endophytica</name>
    <dbReference type="NCBI Taxonomy" id="1496996"/>
    <lineage>
        <taxon>Bacteria</taxon>
        <taxon>Bacillati</taxon>
        <taxon>Actinomycetota</taxon>
        <taxon>Actinomycetes</taxon>
        <taxon>Glycomycetales</taxon>
        <taxon>Glycomycetaceae</taxon>
        <taxon>Stackebrandtia</taxon>
    </lineage>
</organism>
<keyword evidence="1" id="KW-0812">Transmembrane</keyword>
<dbReference type="AlphaFoldDB" id="A0A543AVC2"/>
<name>A0A543AVC2_9ACTN</name>
<keyword evidence="1" id="KW-1133">Transmembrane helix</keyword>